<accession>A0A3D9UVF7</accession>
<dbReference type="Proteomes" id="UP000256530">
    <property type="component" value="Unassembled WGS sequence"/>
</dbReference>
<dbReference type="SUPFAM" id="SSF53756">
    <property type="entry name" value="UDP-Glycosyltransferase/glycogen phosphorylase"/>
    <property type="match status" value="1"/>
</dbReference>
<dbReference type="Pfam" id="PF13439">
    <property type="entry name" value="Glyco_transf_4"/>
    <property type="match status" value="1"/>
</dbReference>
<dbReference type="RefSeq" id="WP_113938148.1">
    <property type="nucleotide sequence ID" value="NZ_QTTY01000013.1"/>
</dbReference>
<gene>
    <name evidence="4" type="ORF">DET55_113153</name>
</gene>
<evidence type="ECO:0000259" key="2">
    <source>
        <dbReference type="Pfam" id="PF00534"/>
    </source>
</evidence>
<dbReference type="PANTHER" id="PTHR45947:SF3">
    <property type="entry name" value="SULFOQUINOVOSYL TRANSFERASE SQD2"/>
    <property type="match status" value="1"/>
</dbReference>
<name>A0A3D9UVF7_BACMY</name>
<dbReference type="CDD" id="cd03814">
    <property type="entry name" value="GT4-like"/>
    <property type="match status" value="1"/>
</dbReference>
<organism evidence="4 5">
    <name type="scientific">Bacillus mycoides</name>
    <dbReference type="NCBI Taxonomy" id="1405"/>
    <lineage>
        <taxon>Bacteria</taxon>
        <taxon>Bacillati</taxon>
        <taxon>Bacillota</taxon>
        <taxon>Bacilli</taxon>
        <taxon>Bacillales</taxon>
        <taxon>Bacillaceae</taxon>
        <taxon>Bacillus</taxon>
        <taxon>Bacillus cereus group</taxon>
    </lineage>
</organism>
<dbReference type="InterPro" id="IPR001296">
    <property type="entry name" value="Glyco_trans_1"/>
</dbReference>
<dbReference type="InterPro" id="IPR028098">
    <property type="entry name" value="Glyco_trans_4-like_N"/>
</dbReference>
<reference evidence="4 5" key="1">
    <citation type="submission" date="2018-08" db="EMBL/GenBank/DDBJ databases">
        <title>Freshwater and sediment microbial communities from various areas in North America, analyzing microbe dynamics in response to fracking.</title>
        <authorList>
            <person name="Lamendella R."/>
        </authorList>
    </citation>
    <scope>NUCLEOTIDE SEQUENCE [LARGE SCALE GENOMIC DNA]</scope>
    <source>
        <strain evidence="4 5">DB-1</strain>
    </source>
</reference>
<proteinExistence type="inferred from homology"/>
<evidence type="ECO:0000256" key="1">
    <source>
        <dbReference type="ARBA" id="ARBA00009481"/>
    </source>
</evidence>
<protein>
    <recommendedName>
        <fullName evidence="6">Glycosyl transferase</fullName>
    </recommendedName>
</protein>
<feature type="domain" description="Glycosyl transferase family 1" evidence="2">
    <location>
        <begin position="186"/>
        <end position="347"/>
    </location>
</feature>
<dbReference type="PANTHER" id="PTHR45947">
    <property type="entry name" value="SULFOQUINOVOSYL TRANSFERASE SQD2"/>
    <property type="match status" value="1"/>
</dbReference>
<feature type="domain" description="Glycosyltransferase subfamily 4-like N-terminal" evidence="3">
    <location>
        <begin position="14"/>
        <end position="178"/>
    </location>
</feature>
<dbReference type="AlphaFoldDB" id="A0A3D9UVF7"/>
<comment type="caution">
    <text evidence="4">The sequence shown here is derived from an EMBL/GenBank/DDBJ whole genome shotgun (WGS) entry which is preliminary data.</text>
</comment>
<dbReference type="EMBL" id="QTTY01000013">
    <property type="protein sequence ID" value="REF33458.1"/>
    <property type="molecule type" value="Genomic_DNA"/>
</dbReference>
<comment type="similarity">
    <text evidence="1">Belongs to the glycosyltransferase group 1 family. Glycosyltransferase 4 subfamily.</text>
</comment>
<evidence type="ECO:0000313" key="5">
    <source>
        <dbReference type="Proteomes" id="UP000256530"/>
    </source>
</evidence>
<evidence type="ECO:0000259" key="3">
    <source>
        <dbReference type="Pfam" id="PF13439"/>
    </source>
</evidence>
<evidence type="ECO:0008006" key="6">
    <source>
        <dbReference type="Google" id="ProtNLM"/>
    </source>
</evidence>
<sequence length="380" mass="43456">MRVAIFTDTFTPQVNGVAKTLERLTKYFQKENIAYSVFAPQHTAEDNFVANVNKMRSIPLTILYPECRFAFPTPRIKRELLAFKPDIIHIATPFNMGLCGLYYAKKLNIPVVGSYHTDFDAYLRYYKIEFLSNMLWNYLSWFHSHMQKNFVPSPETLHQLKKKGFQQLYIWGRGVDCTLFHPTYNKDLFRKKYNITAKYILSYVGRLAPEKDIDTLQTLIQTTNKERDDIHWLIAGDGPLATNLREAVPKTNVTFTGYLQGTDLAEAYASSDLMVFPSPTETFGNVVLESLACGTPVIGANSGGVKNIIKNEKTGFLCEPKNVDSFLSSIYYLLNNEERLKQMGVAASSYAKSQSWDEIFHNLLNQYEEVLHQNKAELLA</sequence>
<dbReference type="Gene3D" id="3.40.50.2000">
    <property type="entry name" value="Glycogen Phosphorylase B"/>
    <property type="match status" value="2"/>
</dbReference>
<dbReference type="Pfam" id="PF00534">
    <property type="entry name" value="Glycos_transf_1"/>
    <property type="match status" value="1"/>
</dbReference>
<dbReference type="GO" id="GO:0016758">
    <property type="term" value="F:hexosyltransferase activity"/>
    <property type="evidence" value="ECO:0007669"/>
    <property type="project" value="TreeGrafter"/>
</dbReference>
<evidence type="ECO:0000313" key="4">
    <source>
        <dbReference type="EMBL" id="REF33458.1"/>
    </source>
</evidence>
<dbReference type="InterPro" id="IPR050194">
    <property type="entry name" value="Glycosyltransferase_grp1"/>
</dbReference>